<accession>A0A226BXH4</accession>
<name>A0A226BXH4_9FIRM</name>
<keyword evidence="2" id="KW-1185">Reference proteome</keyword>
<proteinExistence type="predicted"/>
<organism evidence="1 2">
    <name type="scientific">Natranaerobius trueperi</name>
    <dbReference type="NCBI Taxonomy" id="759412"/>
    <lineage>
        <taxon>Bacteria</taxon>
        <taxon>Bacillati</taxon>
        <taxon>Bacillota</taxon>
        <taxon>Clostridia</taxon>
        <taxon>Natranaerobiales</taxon>
        <taxon>Natranaerobiaceae</taxon>
        <taxon>Natranaerobius</taxon>
    </lineage>
</organism>
<evidence type="ECO:0000313" key="1">
    <source>
        <dbReference type="EMBL" id="OWZ83034.1"/>
    </source>
</evidence>
<dbReference type="AlphaFoldDB" id="A0A226BXH4"/>
<dbReference type="PROSITE" id="PS51257">
    <property type="entry name" value="PROKAR_LIPOPROTEIN"/>
    <property type="match status" value="1"/>
</dbReference>
<reference evidence="1 2" key="1">
    <citation type="submission" date="2017-06" db="EMBL/GenBank/DDBJ databases">
        <title>Draft Genome Sequence of Natranaerobius trueperi halophilic, alkalithermophilic bacteria from soda lakes.</title>
        <authorList>
            <person name="Zhao B."/>
        </authorList>
    </citation>
    <scope>NUCLEOTIDE SEQUENCE [LARGE SCALE GENOMIC DNA]</scope>
    <source>
        <strain evidence="1 2">DSM 18760</strain>
    </source>
</reference>
<dbReference type="EMBL" id="NIQC01000029">
    <property type="protein sequence ID" value="OWZ83034.1"/>
    <property type="molecule type" value="Genomic_DNA"/>
</dbReference>
<protein>
    <submittedName>
        <fullName evidence="1">Uncharacterized protein</fullName>
    </submittedName>
</protein>
<sequence length="260" mass="30304">MKKIFMLLLTLFLFLFVYGCEDEANHTGEELLEIGIKNLEKADSYRSDIHMDMNIMDVVMSYESDMKYLGKNNYYLDMTMSTMGQEVEGALLNKDGNIKVETTSPTTNKNEIKEMQEQLEMDLYDDYSLLVENAEIKKIENLDGYENGYETFEIMPDPDKVMDLTLEEFEEQHMPEVDDSIVDSLINNLKTDMELLLVIDAQKEKIVFSDIDVTQTFDMESIAEETDEREMTQLGSVLETEIRLEQTYYDYNESMELPEL</sequence>
<evidence type="ECO:0000313" key="2">
    <source>
        <dbReference type="Proteomes" id="UP000214588"/>
    </source>
</evidence>
<dbReference type="Proteomes" id="UP000214588">
    <property type="component" value="Unassembled WGS sequence"/>
</dbReference>
<dbReference type="OrthoDB" id="219750at2"/>
<gene>
    <name evidence="1" type="ORF">CDO51_10750</name>
</gene>
<dbReference type="RefSeq" id="WP_089024263.1">
    <property type="nucleotide sequence ID" value="NZ_NIQC01000029.1"/>
</dbReference>
<comment type="caution">
    <text evidence="1">The sequence shown here is derived from an EMBL/GenBank/DDBJ whole genome shotgun (WGS) entry which is preliminary data.</text>
</comment>